<evidence type="ECO:0000256" key="2">
    <source>
        <dbReference type="ARBA" id="ARBA00023239"/>
    </source>
</evidence>
<dbReference type="GO" id="GO:0046872">
    <property type="term" value="F:metal ion binding"/>
    <property type="evidence" value="ECO:0007669"/>
    <property type="project" value="UniProtKB-KW"/>
</dbReference>
<dbReference type="Proteomes" id="UP001071230">
    <property type="component" value="Unassembled WGS sequence"/>
</dbReference>
<protein>
    <submittedName>
        <fullName evidence="4">Class II Aldolase and Adducin N-terminal domain protein</fullName>
    </submittedName>
    <submittedName>
        <fullName evidence="5">L-fuculose-phosphate aldolase</fullName>
    </submittedName>
</protein>
<dbReference type="SMART" id="SM01007">
    <property type="entry name" value="Aldolase_II"/>
    <property type="match status" value="1"/>
</dbReference>
<evidence type="ECO:0000259" key="3">
    <source>
        <dbReference type="SMART" id="SM01007"/>
    </source>
</evidence>
<keyword evidence="1" id="KW-0479">Metal-binding</keyword>
<dbReference type="InterPro" id="IPR036409">
    <property type="entry name" value="Aldolase_II/adducin_N_sf"/>
</dbReference>
<gene>
    <name evidence="5" type="ORF">DEACI_0872</name>
    <name evidence="4" type="ORF">DEACI_3398</name>
</gene>
<dbReference type="Pfam" id="PF00596">
    <property type="entry name" value="Aldolase_II"/>
    <property type="match status" value="1"/>
</dbReference>
<reference evidence="4" key="2">
    <citation type="submission" date="2020-01" db="EMBL/GenBank/DDBJ databases">
        <authorList>
            <person name="Hornung B."/>
        </authorList>
    </citation>
    <scope>NUCLEOTIDE SEQUENCE</scope>
    <source>
        <strain evidence="4">PacBioINE</strain>
    </source>
</reference>
<organism evidence="4">
    <name type="scientific">Acididesulfobacillus acetoxydans</name>
    <dbReference type="NCBI Taxonomy" id="1561005"/>
    <lineage>
        <taxon>Bacteria</taxon>
        <taxon>Bacillati</taxon>
        <taxon>Bacillota</taxon>
        <taxon>Clostridia</taxon>
        <taxon>Eubacteriales</taxon>
        <taxon>Peptococcaceae</taxon>
        <taxon>Acididesulfobacillus</taxon>
    </lineage>
</organism>
<dbReference type="InterPro" id="IPR050197">
    <property type="entry name" value="Aldolase_class_II_sugar_metab"/>
</dbReference>
<dbReference type="GO" id="GO:0005829">
    <property type="term" value="C:cytosol"/>
    <property type="evidence" value="ECO:0007669"/>
    <property type="project" value="TreeGrafter"/>
</dbReference>
<evidence type="ECO:0000313" key="5">
    <source>
        <dbReference type="EMBL" id="CEJ06424.1"/>
    </source>
</evidence>
<dbReference type="SUPFAM" id="SSF53639">
    <property type="entry name" value="AraD/HMP-PK domain-like"/>
    <property type="match status" value="1"/>
</dbReference>
<dbReference type="AlphaFoldDB" id="A0A8S0W9M7"/>
<keyword evidence="2" id="KW-0456">Lyase</keyword>
<reference evidence="5" key="1">
    <citation type="submission" date="2014-11" db="EMBL/GenBank/DDBJ databases">
        <authorList>
            <person name="Hornung B.V."/>
        </authorList>
    </citation>
    <scope>NUCLEOTIDE SEQUENCE</scope>
    <source>
        <strain evidence="5">INE</strain>
    </source>
</reference>
<evidence type="ECO:0000313" key="6">
    <source>
        <dbReference type="Proteomes" id="UP001071230"/>
    </source>
</evidence>
<feature type="domain" description="Class II aldolase/adducin N-terminal" evidence="3">
    <location>
        <begin position="5"/>
        <end position="182"/>
    </location>
</feature>
<dbReference type="PANTHER" id="PTHR22789:SF0">
    <property type="entry name" value="3-OXO-TETRONATE 4-PHOSPHATE DECARBOXYLASE-RELATED"/>
    <property type="match status" value="1"/>
</dbReference>
<dbReference type="EMBL" id="CDGJ01000027">
    <property type="protein sequence ID" value="CEJ06424.1"/>
    <property type="molecule type" value="Genomic_DNA"/>
</dbReference>
<dbReference type="GO" id="GO:0019323">
    <property type="term" value="P:pentose catabolic process"/>
    <property type="evidence" value="ECO:0007669"/>
    <property type="project" value="TreeGrafter"/>
</dbReference>
<dbReference type="GO" id="GO:0016832">
    <property type="term" value="F:aldehyde-lyase activity"/>
    <property type="evidence" value="ECO:0007669"/>
    <property type="project" value="TreeGrafter"/>
</dbReference>
<dbReference type="Proteomes" id="UP000836597">
    <property type="component" value="Chromosome"/>
</dbReference>
<evidence type="ECO:0000256" key="1">
    <source>
        <dbReference type="ARBA" id="ARBA00022723"/>
    </source>
</evidence>
<proteinExistence type="predicted"/>
<dbReference type="RefSeq" id="WP_240986043.1">
    <property type="nucleotide sequence ID" value="NZ_CDGJ01000027.1"/>
</dbReference>
<keyword evidence="6" id="KW-1185">Reference proteome</keyword>
<dbReference type="InterPro" id="IPR001303">
    <property type="entry name" value="Aldolase_II/adducin_N"/>
</dbReference>
<evidence type="ECO:0000313" key="4">
    <source>
        <dbReference type="EMBL" id="CAA7602719.1"/>
    </source>
</evidence>
<name>A0A8S0W9M7_9FIRM</name>
<accession>A0A8S0W9M7</accession>
<dbReference type="KEGG" id="aacx:DEACI_3398"/>
<dbReference type="PANTHER" id="PTHR22789">
    <property type="entry name" value="FUCULOSE PHOSPHATE ALDOLASE"/>
    <property type="match status" value="1"/>
</dbReference>
<dbReference type="Gene3D" id="3.40.225.10">
    <property type="entry name" value="Class II aldolase/adducin N-terminal domain"/>
    <property type="match status" value="1"/>
</dbReference>
<dbReference type="EMBL" id="LR746496">
    <property type="protein sequence ID" value="CAA7602719.1"/>
    <property type="molecule type" value="Genomic_DNA"/>
</dbReference>
<sequence length="213" mass="23201">MNLGQRVLRIGRELVISGAVAGTWGNVSAWDEEKEGFWITPSGMDYLSLQEEDLVLLNIRGEIREGSRRPSSELPLHLEIYRQRPDVKGVIHTHSVHASAHAAVRLAIPPLVEDLAMIVGGEVPVSAYQPPGSRELALAAVKALGSGNAVLLPNHGLVGVGTSPEEAWKVCRVCEKGAQIHVFSRLLGQPVLFSDEEVRRMREAYVGDYGQPT</sequence>